<proteinExistence type="predicted"/>
<name>A0ABW8SCS4_9CLOT</name>
<gene>
    <name evidence="1" type="ORF">ACJDTP_26820</name>
</gene>
<evidence type="ECO:0000313" key="2">
    <source>
        <dbReference type="Proteomes" id="UP001623600"/>
    </source>
</evidence>
<dbReference type="EMBL" id="JBJIAB010000071">
    <property type="protein sequence ID" value="MFL0168679.1"/>
    <property type="molecule type" value="Genomic_DNA"/>
</dbReference>
<accession>A0ABW8SCS4</accession>
<protein>
    <submittedName>
        <fullName evidence="1">Uncharacterized protein</fullName>
    </submittedName>
</protein>
<comment type="caution">
    <text evidence="1">The sequence shown here is derived from an EMBL/GenBank/DDBJ whole genome shotgun (WGS) entry which is preliminary data.</text>
</comment>
<reference evidence="1 2" key="1">
    <citation type="submission" date="2024-11" db="EMBL/GenBank/DDBJ databases">
        <authorList>
            <person name="Heng Y.C."/>
            <person name="Lim A.C.H."/>
            <person name="Lee J.K.Y."/>
            <person name="Kittelmann S."/>
        </authorList>
    </citation>
    <scope>NUCLEOTIDE SEQUENCE [LARGE SCALE GENOMIC DNA]</scope>
    <source>
        <strain evidence="1 2">WILCCON 0112</strain>
    </source>
</reference>
<organism evidence="1 2">
    <name type="scientific">Candidatus Clostridium helianthi</name>
    <dbReference type="NCBI Taxonomy" id="3381660"/>
    <lineage>
        <taxon>Bacteria</taxon>
        <taxon>Bacillati</taxon>
        <taxon>Bacillota</taxon>
        <taxon>Clostridia</taxon>
        <taxon>Eubacteriales</taxon>
        <taxon>Clostridiaceae</taxon>
        <taxon>Clostridium</taxon>
    </lineage>
</organism>
<evidence type="ECO:0000313" key="1">
    <source>
        <dbReference type="EMBL" id="MFL0168679.1"/>
    </source>
</evidence>
<keyword evidence="2" id="KW-1185">Reference proteome</keyword>
<dbReference type="RefSeq" id="WP_406762932.1">
    <property type="nucleotide sequence ID" value="NZ_JBJIAB010000071.1"/>
</dbReference>
<sequence length="27" mass="3256">MKRTEYNKIPPHVEYPLTDDCNDLLLH</sequence>
<dbReference type="Proteomes" id="UP001623600">
    <property type="component" value="Unassembled WGS sequence"/>
</dbReference>